<feature type="signal peptide" evidence="1">
    <location>
        <begin position="1"/>
        <end position="24"/>
    </location>
</feature>
<proteinExistence type="predicted"/>
<evidence type="ECO:0000256" key="1">
    <source>
        <dbReference type="SAM" id="SignalP"/>
    </source>
</evidence>
<evidence type="ECO:0000313" key="3">
    <source>
        <dbReference type="Proteomes" id="UP000541610"/>
    </source>
</evidence>
<keyword evidence="1" id="KW-0732">Signal</keyword>
<gene>
    <name evidence="2" type="ORF">FOZ60_002937</name>
</gene>
<accession>A0A7J6NWN0</accession>
<feature type="chain" id="PRO_5029851056" evidence="1">
    <location>
        <begin position="25"/>
        <end position="238"/>
    </location>
</feature>
<sequence length="238" mass="26594">MSAVRIAYILSLCTFASSLSKSSAISPTSPTATSPTSPVASSPTFLTAFSLTSPVASSPIPSTTSSLTTHPVFLPTPASTITSRAGVHRGYVEFYKMVEWAWHLKETPHADYTWTDYIDNHLKMGIRNFVLGHITITESRIEFGGGARMRREWEETSAFMYLRRNVIAKGGRILVDIKATDFHHTAFNETVFREEVDTFMRDFPVDGFRILANLENKYSGIPGYKSEREYFGSMKALL</sequence>
<organism evidence="2 3">
    <name type="scientific">Perkinsus olseni</name>
    <name type="common">Perkinsus atlanticus</name>
    <dbReference type="NCBI Taxonomy" id="32597"/>
    <lineage>
        <taxon>Eukaryota</taxon>
        <taxon>Sar</taxon>
        <taxon>Alveolata</taxon>
        <taxon>Perkinsozoa</taxon>
        <taxon>Perkinsea</taxon>
        <taxon>Perkinsida</taxon>
        <taxon>Perkinsidae</taxon>
        <taxon>Perkinsus</taxon>
    </lineage>
</organism>
<comment type="caution">
    <text evidence="2">The sequence shown here is derived from an EMBL/GenBank/DDBJ whole genome shotgun (WGS) entry which is preliminary data.</text>
</comment>
<reference evidence="2 3" key="1">
    <citation type="submission" date="2020-04" db="EMBL/GenBank/DDBJ databases">
        <title>Perkinsus olseni comparative genomics.</title>
        <authorList>
            <person name="Bogema D.R."/>
        </authorList>
    </citation>
    <scope>NUCLEOTIDE SEQUENCE [LARGE SCALE GENOMIC DNA]</scope>
    <source>
        <strain evidence="2">00978-12</strain>
    </source>
</reference>
<dbReference type="EMBL" id="JABANP010000156">
    <property type="protein sequence ID" value="KAF4688284.1"/>
    <property type="molecule type" value="Genomic_DNA"/>
</dbReference>
<dbReference type="Proteomes" id="UP000541610">
    <property type="component" value="Unassembled WGS sequence"/>
</dbReference>
<evidence type="ECO:0000313" key="2">
    <source>
        <dbReference type="EMBL" id="KAF4688284.1"/>
    </source>
</evidence>
<protein>
    <submittedName>
        <fullName evidence="2">Uncharacterized protein</fullName>
    </submittedName>
</protein>
<dbReference type="AlphaFoldDB" id="A0A7J6NWN0"/>
<name>A0A7J6NWN0_PEROL</name>